<proteinExistence type="predicted"/>
<sequence length="270" mass="30177">MGKLYYFQAPNLDINPDGDVAPRLGSIFSNLEMLTAPLNQHDHINVPKYLMNQSVSTDFNGNEGWSFKAKANLKSNVVQGIEGSANFVYAFARDKKNVYHCELLETLEFEPNKEYVTESVLASQRVQGFLENSLIGRRRVYMITGLKIASGLTKSSMKESQHNPKLRIAAKSSAIGGLGLDITATNAGAVSYGRTLNKIVFAYRAIRIKLKWDGQARYKYKSGGKYDVDDASDSQDEDDWELELLDEADRLMDFPDSIRIDIEGVVADED</sequence>
<name>A0A1T3CZ54_9HYPO</name>
<gene>
    <name evidence="1" type="ORF">A0O28_0064650</name>
</gene>
<dbReference type="AlphaFoldDB" id="A0A1T3CZ54"/>
<accession>A0A1T3CZ54</accession>
<evidence type="ECO:0000313" key="2">
    <source>
        <dbReference type="Proteomes" id="UP000191004"/>
    </source>
</evidence>
<dbReference type="OrthoDB" id="4500473at2759"/>
<dbReference type="Proteomes" id="UP000191004">
    <property type="component" value="Unassembled WGS sequence"/>
</dbReference>
<evidence type="ECO:0000313" key="1">
    <source>
        <dbReference type="EMBL" id="OPB46344.1"/>
    </source>
</evidence>
<keyword evidence="2" id="KW-1185">Reference proteome</keyword>
<comment type="caution">
    <text evidence="1">The sequence shown here is derived from an EMBL/GenBank/DDBJ whole genome shotgun (WGS) entry which is preliminary data.</text>
</comment>
<protein>
    <submittedName>
        <fullName evidence="1">Uncharacterized protein</fullName>
    </submittedName>
</protein>
<reference evidence="1 2" key="1">
    <citation type="submission" date="2016-04" db="EMBL/GenBank/DDBJ databases">
        <title>Multiple horizontal gene transfer events from other fungi enriched the ability of the initially mycotrophic fungus Trichoderma (Ascomycota) to feed on dead plant biomass.</title>
        <authorList>
            <person name="Atanasova L."/>
            <person name="Chenthamara K."/>
            <person name="Zhang J."/>
            <person name="Grujic M."/>
            <person name="Henrissat B."/>
            <person name="Kuo A."/>
            <person name="Aertz A."/>
            <person name="Salamov A."/>
            <person name="Lipzen A."/>
            <person name="Labutti K."/>
            <person name="Barry K."/>
            <person name="Miao Y."/>
            <person name="Rahimi M.J."/>
            <person name="Shen Q."/>
            <person name="Grigoriev I.V."/>
            <person name="Kubicek C.P."/>
            <person name="Druzhinina I.S."/>
        </authorList>
    </citation>
    <scope>NUCLEOTIDE SEQUENCE [LARGE SCALE GENOMIC DNA]</scope>
    <source>
        <strain evidence="1 2">NJAU 4742</strain>
    </source>
</reference>
<dbReference type="EMBL" id="LVVK01000003">
    <property type="protein sequence ID" value="OPB46344.1"/>
    <property type="molecule type" value="Genomic_DNA"/>
</dbReference>
<organism evidence="1 2">
    <name type="scientific">Trichoderma guizhouense</name>
    <dbReference type="NCBI Taxonomy" id="1491466"/>
    <lineage>
        <taxon>Eukaryota</taxon>
        <taxon>Fungi</taxon>
        <taxon>Dikarya</taxon>
        <taxon>Ascomycota</taxon>
        <taxon>Pezizomycotina</taxon>
        <taxon>Sordariomycetes</taxon>
        <taxon>Hypocreomycetidae</taxon>
        <taxon>Hypocreales</taxon>
        <taxon>Hypocreaceae</taxon>
        <taxon>Trichoderma</taxon>
    </lineage>
</organism>